<name>A0AB34GX68_ESCRO</name>
<dbReference type="GO" id="GO:0005886">
    <property type="term" value="C:plasma membrane"/>
    <property type="evidence" value="ECO:0007669"/>
    <property type="project" value="UniProtKB-SubCell"/>
</dbReference>
<keyword evidence="12" id="KW-0325">Glycoprotein</keyword>
<evidence type="ECO:0000256" key="12">
    <source>
        <dbReference type="ARBA" id="ARBA00023180"/>
    </source>
</evidence>
<keyword evidence="10 16" id="KW-0472">Membrane</keyword>
<dbReference type="InterPro" id="IPR018499">
    <property type="entry name" value="Tetraspanin/Peripherin"/>
</dbReference>
<feature type="transmembrane region" description="Helical" evidence="16">
    <location>
        <begin position="187"/>
        <end position="209"/>
    </location>
</feature>
<evidence type="ECO:0000256" key="13">
    <source>
        <dbReference type="ARBA" id="ARBA00040369"/>
    </source>
</evidence>
<dbReference type="GO" id="GO:0051604">
    <property type="term" value="P:protein maturation"/>
    <property type="evidence" value="ECO:0007669"/>
    <property type="project" value="UniProtKB-ARBA"/>
</dbReference>
<evidence type="ECO:0000256" key="4">
    <source>
        <dbReference type="ARBA" id="ARBA00006840"/>
    </source>
</evidence>
<comment type="subcellular location">
    <subcellularLocation>
        <location evidence="2">Cell junction</location>
        <location evidence="2">Adherens junction</location>
    </subcellularLocation>
    <subcellularLocation>
        <location evidence="3">Cell membrane</location>
        <topology evidence="3">Multi-pass membrane protein</topology>
    </subcellularLocation>
    <subcellularLocation>
        <location evidence="1">Cytoplasm</location>
    </subcellularLocation>
</comment>
<accession>A0AB34GX68</accession>
<evidence type="ECO:0000256" key="16">
    <source>
        <dbReference type="SAM" id="Phobius"/>
    </source>
</evidence>
<dbReference type="Pfam" id="PF00335">
    <property type="entry name" value="Tetraspanin"/>
    <property type="match status" value="1"/>
</dbReference>
<comment type="similarity">
    <text evidence="4">Belongs to the tetraspanin (TM4SF) family.</text>
</comment>
<keyword evidence="5" id="KW-1003">Cell membrane</keyword>
<gene>
    <name evidence="17" type="ORF">J1605_009612</name>
</gene>
<dbReference type="Proteomes" id="UP001159641">
    <property type="component" value="Unassembled WGS sequence"/>
</dbReference>
<evidence type="ECO:0000256" key="1">
    <source>
        <dbReference type="ARBA" id="ARBA00004496"/>
    </source>
</evidence>
<comment type="subunit">
    <text evidence="15">Homodimer; disulfide-linked. Interacts (via extracellular domain) with ADAM10 (via extracellular domain). Interacts (via cytoplasmic domain) with PLEKHA7 (via WW domains); the interaction is dependent on PDZD11 being bound to PLEKHA7 and facilitates the docking of ADAM10 to zonula adherens.</text>
</comment>
<keyword evidence="11" id="KW-1015">Disulfide bond</keyword>
<evidence type="ECO:0000256" key="8">
    <source>
        <dbReference type="ARBA" id="ARBA00022949"/>
    </source>
</evidence>
<comment type="caution">
    <text evidence="17">The sequence shown here is derived from an EMBL/GenBank/DDBJ whole genome shotgun (WGS) entry which is preliminary data.</text>
</comment>
<keyword evidence="6" id="KW-0963">Cytoplasm</keyword>
<dbReference type="GO" id="GO:0019899">
    <property type="term" value="F:enzyme binding"/>
    <property type="evidence" value="ECO:0007669"/>
    <property type="project" value="UniProtKB-ARBA"/>
</dbReference>
<evidence type="ECO:0000256" key="10">
    <source>
        <dbReference type="ARBA" id="ARBA00023136"/>
    </source>
</evidence>
<sequence length="405" mass="43992">MARRPGAPAAYGEDFSFVSPLVKYLLFFFNMLFWDSGVQPALSFTTELVKSLLLRTPSSQSLAPAIAMVTASCFLAPAWELGTKEGWLKDVHTGPPCTPGGIGRGIEKAPLGSAGGLGWVTHGYHGSLISKTSECGSFPVCTGDFHGDGCRGSLRSADEACSRHQTQTERQPPPPEAALACLAVDPAILLIVVGVLMFLLTFCGCIGSLRENICLLQTFSLCLTIVFLLQLAAGVLGFVFSDKARGKVSEIINNAIVHYRDDLDLQNLIDFGQKKFGCCGGISYKDWSLNMYFNCSEDNPSRERCSVPYSCCLPTPNQAVINTMCGQGMQALDYLEASKVIYTNGCIDRLVNWIHSNLFVLGGVALGLAIPQLVGILLSMILVSQIKDQIKLQLYNQQHRADPWY</sequence>
<dbReference type="SUPFAM" id="SSF48652">
    <property type="entry name" value="Tetraspanin"/>
    <property type="match status" value="1"/>
</dbReference>
<keyword evidence="18" id="KW-1185">Reference proteome</keyword>
<evidence type="ECO:0000256" key="14">
    <source>
        <dbReference type="ARBA" id="ARBA00054973"/>
    </source>
</evidence>
<evidence type="ECO:0000256" key="5">
    <source>
        <dbReference type="ARBA" id="ARBA00022475"/>
    </source>
</evidence>
<evidence type="ECO:0000313" key="17">
    <source>
        <dbReference type="EMBL" id="KAJ8783004.1"/>
    </source>
</evidence>
<dbReference type="Gene3D" id="1.10.1450.10">
    <property type="entry name" value="Tetraspanin"/>
    <property type="match status" value="1"/>
</dbReference>
<evidence type="ECO:0000256" key="15">
    <source>
        <dbReference type="ARBA" id="ARBA00065620"/>
    </source>
</evidence>
<dbReference type="GO" id="GO:0046931">
    <property type="term" value="P:pore complex assembly"/>
    <property type="evidence" value="ECO:0007669"/>
    <property type="project" value="UniProtKB-ARBA"/>
</dbReference>
<keyword evidence="8" id="KW-0965">Cell junction</keyword>
<keyword evidence="7 16" id="KW-0812">Transmembrane</keyword>
<evidence type="ECO:0000256" key="9">
    <source>
        <dbReference type="ARBA" id="ARBA00022989"/>
    </source>
</evidence>
<evidence type="ECO:0000256" key="7">
    <source>
        <dbReference type="ARBA" id="ARBA00022692"/>
    </source>
</evidence>
<dbReference type="GO" id="GO:0046930">
    <property type="term" value="C:pore complex"/>
    <property type="evidence" value="ECO:0007669"/>
    <property type="project" value="UniProtKB-ARBA"/>
</dbReference>
<organism evidence="17 18">
    <name type="scientific">Eschrichtius robustus</name>
    <name type="common">California gray whale</name>
    <name type="synonym">Eschrichtius gibbosus</name>
    <dbReference type="NCBI Taxonomy" id="9764"/>
    <lineage>
        <taxon>Eukaryota</taxon>
        <taxon>Metazoa</taxon>
        <taxon>Chordata</taxon>
        <taxon>Craniata</taxon>
        <taxon>Vertebrata</taxon>
        <taxon>Euteleostomi</taxon>
        <taxon>Mammalia</taxon>
        <taxon>Eutheria</taxon>
        <taxon>Laurasiatheria</taxon>
        <taxon>Artiodactyla</taxon>
        <taxon>Whippomorpha</taxon>
        <taxon>Cetacea</taxon>
        <taxon>Mysticeti</taxon>
        <taxon>Eschrichtiidae</taxon>
        <taxon>Eschrichtius</taxon>
    </lineage>
</organism>
<evidence type="ECO:0000256" key="3">
    <source>
        <dbReference type="ARBA" id="ARBA00004651"/>
    </source>
</evidence>
<dbReference type="InterPro" id="IPR008952">
    <property type="entry name" value="Tetraspanin_EC2_sf"/>
</dbReference>
<protein>
    <recommendedName>
        <fullName evidence="13">Tetraspanin-33</fullName>
    </recommendedName>
</protein>
<dbReference type="EMBL" id="JAIQCJ010002089">
    <property type="protein sequence ID" value="KAJ8783004.1"/>
    <property type="molecule type" value="Genomic_DNA"/>
</dbReference>
<feature type="transmembrane region" description="Helical" evidence="16">
    <location>
        <begin position="358"/>
        <end position="383"/>
    </location>
</feature>
<keyword evidence="9 16" id="KW-1133">Transmembrane helix</keyword>
<feature type="transmembrane region" description="Helical" evidence="16">
    <location>
        <begin position="215"/>
        <end position="240"/>
    </location>
</feature>
<dbReference type="GO" id="GO:0005912">
    <property type="term" value="C:adherens junction"/>
    <property type="evidence" value="ECO:0007669"/>
    <property type="project" value="UniProtKB-SubCell"/>
</dbReference>
<proteinExistence type="inferred from homology"/>
<dbReference type="CDD" id="cd03158">
    <property type="entry name" value="penumbra_like_LEL"/>
    <property type="match status" value="1"/>
</dbReference>
<reference evidence="17 18" key="1">
    <citation type="submission" date="2022-11" db="EMBL/GenBank/DDBJ databases">
        <title>Whole genome sequence of Eschrichtius robustus ER-17-0199.</title>
        <authorList>
            <person name="Bruniche-Olsen A."/>
            <person name="Black A.N."/>
            <person name="Fields C.J."/>
            <person name="Walden K."/>
            <person name="Dewoody J.A."/>
        </authorList>
    </citation>
    <scope>NUCLEOTIDE SEQUENCE [LARGE SCALE GENOMIC DNA]</scope>
    <source>
        <strain evidence="17">ER-17-0199</strain>
        <tissue evidence="17">Blubber</tissue>
    </source>
</reference>
<dbReference type="FunFam" id="1.10.1450.10:FF:000007">
    <property type="entry name" value="Tetraspanin"/>
    <property type="match status" value="1"/>
</dbReference>
<dbReference type="PANTHER" id="PTHR19282">
    <property type="entry name" value="TETRASPANIN"/>
    <property type="match status" value="1"/>
</dbReference>
<evidence type="ECO:0000256" key="11">
    <source>
        <dbReference type="ARBA" id="ARBA00023157"/>
    </source>
</evidence>
<evidence type="ECO:0000256" key="6">
    <source>
        <dbReference type="ARBA" id="ARBA00022490"/>
    </source>
</evidence>
<comment type="function">
    <text evidence="14">Part of TspanC8 subgroup, composed of 6 members that interact with the transmembrane metalloprotease ADAM10. This interaction is required for ADAM10 exit from the endoplasmic reticulum and for enzymatic maturation and trafficking to the cell surface as well as substrate specificity. Different TspanC8/ADAM10 complexes have distinct substrates. Plays an important role in normal erythropoiesis. It has a role in the differentiation of erythroid progenitors. Negatively regulates ligand-induced Notch activity probably by regulating ADAM10 activity. Mediates docking of ADAM10 to zonula adherens by interacting with ADAM10 and, in a PDZD11-dependent manner, with the zonula adherens protein PLEKHA7.</text>
</comment>
<dbReference type="GO" id="GO:0005737">
    <property type="term" value="C:cytoplasm"/>
    <property type="evidence" value="ECO:0007669"/>
    <property type="project" value="UniProtKB-SubCell"/>
</dbReference>
<dbReference type="AlphaFoldDB" id="A0AB34GX68"/>
<evidence type="ECO:0000313" key="18">
    <source>
        <dbReference type="Proteomes" id="UP001159641"/>
    </source>
</evidence>
<dbReference type="GO" id="GO:0072659">
    <property type="term" value="P:protein localization to plasma membrane"/>
    <property type="evidence" value="ECO:0007669"/>
    <property type="project" value="UniProtKB-ARBA"/>
</dbReference>
<dbReference type="PANTHER" id="PTHR19282:SF154">
    <property type="entry name" value="TETRASPANIN-33"/>
    <property type="match status" value="1"/>
</dbReference>
<evidence type="ECO:0000256" key="2">
    <source>
        <dbReference type="ARBA" id="ARBA00004536"/>
    </source>
</evidence>